<dbReference type="PANTHER" id="PTHR34404">
    <property type="entry name" value="REGULATORY PROTEIN, FMDB FAMILY"/>
    <property type="match status" value="1"/>
</dbReference>
<dbReference type="InterPro" id="IPR013429">
    <property type="entry name" value="Regulatory_FmdB_Zinc_ribbon"/>
</dbReference>
<dbReference type="Gene3D" id="2.20.28.30">
    <property type="entry name" value="RNA polymerase ii, chain L"/>
    <property type="match status" value="1"/>
</dbReference>
<reference evidence="3" key="1">
    <citation type="journal article" date="2019" name="Int. J. Syst. Evol. Microbiol.">
        <title>The Global Catalogue of Microorganisms (GCM) 10K type strain sequencing project: providing services to taxonomists for standard genome sequencing and annotation.</title>
        <authorList>
            <consortium name="The Broad Institute Genomics Platform"/>
            <consortium name="The Broad Institute Genome Sequencing Center for Infectious Disease"/>
            <person name="Wu L."/>
            <person name="Ma J."/>
        </authorList>
    </citation>
    <scope>NUCLEOTIDE SEQUENCE [LARGE SCALE GENOMIC DNA]</scope>
    <source>
        <strain evidence="3">JCM 18424</strain>
    </source>
</reference>
<sequence>MPIYQYQCENCGHELEALQKISAEPLTECPECKEPRLVKQVTAPNFRLKGSGWYETDFKTSNQKNLANKDSSSS</sequence>
<protein>
    <recommendedName>
        <fullName evidence="1">Putative regulatory protein FmdB zinc ribbon domain-containing protein</fullName>
    </recommendedName>
</protein>
<dbReference type="RefSeq" id="WP_077924647.1">
    <property type="nucleotide sequence ID" value="NZ_BAABKE010000002.1"/>
</dbReference>
<dbReference type="EMBL" id="BAABKE010000002">
    <property type="protein sequence ID" value="GAA5095704.1"/>
    <property type="molecule type" value="Genomic_DNA"/>
</dbReference>
<dbReference type="Proteomes" id="UP001500631">
    <property type="component" value="Unassembled WGS sequence"/>
</dbReference>
<evidence type="ECO:0000313" key="2">
    <source>
        <dbReference type="EMBL" id="GAA5095704.1"/>
    </source>
</evidence>
<accession>A0ABP9MET6</accession>
<gene>
    <name evidence="2" type="ORF">GCM10023338_05350</name>
</gene>
<dbReference type="Pfam" id="PF09723">
    <property type="entry name" value="Zn_ribbon_8"/>
    <property type="match status" value="1"/>
</dbReference>
<feature type="domain" description="Putative regulatory protein FmdB zinc ribbon" evidence="1">
    <location>
        <begin position="1"/>
        <end position="42"/>
    </location>
</feature>
<dbReference type="NCBIfam" id="TIGR02605">
    <property type="entry name" value="CxxC_CxxC_SSSS"/>
    <property type="match status" value="1"/>
</dbReference>
<proteinExistence type="predicted"/>
<dbReference type="SMART" id="SM00834">
    <property type="entry name" value="CxxC_CXXC_SSSS"/>
    <property type="match status" value="1"/>
</dbReference>
<evidence type="ECO:0000313" key="3">
    <source>
        <dbReference type="Proteomes" id="UP001500631"/>
    </source>
</evidence>
<name>A0ABP9MET6_9GAMM</name>
<dbReference type="PANTHER" id="PTHR34404:SF2">
    <property type="entry name" value="CONSERVED SERINE RICH PROTEIN"/>
    <property type="match status" value="1"/>
</dbReference>
<comment type="caution">
    <text evidence="2">The sequence shown here is derived from an EMBL/GenBank/DDBJ whole genome shotgun (WGS) entry which is preliminary data.</text>
</comment>
<keyword evidence="3" id="KW-1185">Reference proteome</keyword>
<organism evidence="2 3">
    <name type="scientific">Wohlfahrtiimonas larvae</name>
    <dbReference type="NCBI Taxonomy" id="1157986"/>
    <lineage>
        <taxon>Bacteria</taxon>
        <taxon>Pseudomonadati</taxon>
        <taxon>Pseudomonadota</taxon>
        <taxon>Gammaproteobacteria</taxon>
        <taxon>Cardiobacteriales</taxon>
        <taxon>Ignatzschineriaceae</taxon>
        <taxon>Wohlfahrtiimonas</taxon>
    </lineage>
</organism>
<evidence type="ECO:0000259" key="1">
    <source>
        <dbReference type="SMART" id="SM00834"/>
    </source>
</evidence>